<sequence>MPWACKAFSQLHAQLLAQNPSLLGCWRIFMIKLWNHNLLDARSMNTCNMIIDNFKN</sequence>
<name>A0A835A0P4_9POAL</name>
<keyword evidence="5" id="KW-0805">Transcription regulation</keyword>
<evidence type="ECO:0000256" key="4">
    <source>
        <dbReference type="ARBA" id="ARBA00022833"/>
    </source>
</evidence>
<reference evidence="8" key="1">
    <citation type="submission" date="2020-07" db="EMBL/GenBank/DDBJ databases">
        <title>Genome sequence and genetic diversity analysis of an under-domesticated orphan crop, white fonio (Digitaria exilis).</title>
        <authorList>
            <person name="Bennetzen J.L."/>
            <person name="Chen S."/>
            <person name="Ma X."/>
            <person name="Wang X."/>
            <person name="Yssel A.E.J."/>
            <person name="Chaluvadi S.R."/>
            <person name="Johnson M."/>
            <person name="Gangashetty P."/>
            <person name="Hamidou F."/>
            <person name="Sanogo M.D."/>
            <person name="Zwaenepoel A."/>
            <person name="Wallace J."/>
            <person name="Van De Peer Y."/>
            <person name="Van Deynze A."/>
        </authorList>
    </citation>
    <scope>NUCLEOTIDE SEQUENCE</scope>
    <source>
        <tissue evidence="8">Leaves</tissue>
    </source>
</reference>
<dbReference type="Proteomes" id="UP000636709">
    <property type="component" value="Unassembled WGS sequence"/>
</dbReference>
<gene>
    <name evidence="8" type="ORF">HU200_064022</name>
</gene>
<dbReference type="InterPro" id="IPR019135">
    <property type="entry name" value="Polycomb_protein_VEFS-Box"/>
</dbReference>
<dbReference type="GO" id="GO:0005634">
    <property type="term" value="C:nucleus"/>
    <property type="evidence" value="ECO:0007669"/>
    <property type="project" value="UniProtKB-ARBA"/>
</dbReference>
<dbReference type="GO" id="GO:0008270">
    <property type="term" value="F:zinc ion binding"/>
    <property type="evidence" value="ECO:0007669"/>
    <property type="project" value="UniProtKB-KW"/>
</dbReference>
<feature type="domain" description="Polycomb protein VEFS-Box" evidence="7">
    <location>
        <begin position="1"/>
        <end position="44"/>
    </location>
</feature>
<comment type="similarity">
    <text evidence="1">Belongs to the VEFS (VRN2-EMF2-FIS2-SU(Z)12) family.</text>
</comment>
<evidence type="ECO:0000256" key="6">
    <source>
        <dbReference type="ARBA" id="ARBA00023163"/>
    </source>
</evidence>
<keyword evidence="3" id="KW-0863">Zinc-finger</keyword>
<evidence type="ECO:0000256" key="3">
    <source>
        <dbReference type="ARBA" id="ARBA00022771"/>
    </source>
</evidence>
<dbReference type="OrthoDB" id="678839at2759"/>
<keyword evidence="2" id="KW-0479">Metal-binding</keyword>
<evidence type="ECO:0000313" key="8">
    <source>
        <dbReference type="EMBL" id="KAF8650263.1"/>
    </source>
</evidence>
<proteinExistence type="inferred from homology"/>
<keyword evidence="9" id="KW-1185">Reference proteome</keyword>
<evidence type="ECO:0000256" key="2">
    <source>
        <dbReference type="ARBA" id="ARBA00022723"/>
    </source>
</evidence>
<dbReference type="Pfam" id="PF09733">
    <property type="entry name" value="VEFS-Box"/>
    <property type="match status" value="1"/>
</dbReference>
<protein>
    <recommendedName>
        <fullName evidence="7">Polycomb protein VEFS-Box domain-containing protein</fullName>
    </recommendedName>
</protein>
<dbReference type="CDD" id="cd21553">
    <property type="entry name" value="VEFS-box_EMF2-like"/>
    <property type="match status" value="1"/>
</dbReference>
<evidence type="ECO:0000256" key="5">
    <source>
        <dbReference type="ARBA" id="ARBA00023015"/>
    </source>
</evidence>
<keyword evidence="4" id="KW-0862">Zinc</keyword>
<dbReference type="PANTHER" id="PTHR22597:SF0">
    <property type="entry name" value="POLYCOMB PROTEIN SUZ12"/>
    <property type="match status" value="1"/>
</dbReference>
<dbReference type="AlphaFoldDB" id="A0A835A0P4"/>
<dbReference type="PANTHER" id="PTHR22597">
    <property type="entry name" value="POLYCOMB GROUP PROTEIN"/>
    <property type="match status" value="1"/>
</dbReference>
<accession>A0A835A0P4</accession>
<evidence type="ECO:0000313" key="9">
    <source>
        <dbReference type="Proteomes" id="UP000636709"/>
    </source>
</evidence>
<comment type="caution">
    <text evidence="8">The sequence shown here is derived from an EMBL/GenBank/DDBJ whole genome shotgun (WGS) entry which is preliminary data.</text>
</comment>
<keyword evidence="6" id="KW-0804">Transcription</keyword>
<dbReference type="GO" id="GO:0031490">
    <property type="term" value="F:chromatin DNA binding"/>
    <property type="evidence" value="ECO:0007669"/>
    <property type="project" value="TreeGrafter"/>
</dbReference>
<organism evidence="8 9">
    <name type="scientific">Digitaria exilis</name>
    <dbReference type="NCBI Taxonomy" id="1010633"/>
    <lineage>
        <taxon>Eukaryota</taxon>
        <taxon>Viridiplantae</taxon>
        <taxon>Streptophyta</taxon>
        <taxon>Embryophyta</taxon>
        <taxon>Tracheophyta</taxon>
        <taxon>Spermatophyta</taxon>
        <taxon>Magnoliopsida</taxon>
        <taxon>Liliopsida</taxon>
        <taxon>Poales</taxon>
        <taxon>Poaceae</taxon>
        <taxon>PACMAD clade</taxon>
        <taxon>Panicoideae</taxon>
        <taxon>Panicodae</taxon>
        <taxon>Paniceae</taxon>
        <taxon>Anthephorinae</taxon>
        <taxon>Digitaria</taxon>
    </lineage>
</organism>
<evidence type="ECO:0000256" key="1">
    <source>
        <dbReference type="ARBA" id="ARBA00007416"/>
    </source>
</evidence>
<evidence type="ECO:0000259" key="7">
    <source>
        <dbReference type="Pfam" id="PF09733"/>
    </source>
</evidence>
<dbReference type="EMBL" id="JACEFO010002736">
    <property type="protein sequence ID" value="KAF8650263.1"/>
    <property type="molecule type" value="Genomic_DNA"/>
</dbReference>
<dbReference type="PROSITE" id="PS51257">
    <property type="entry name" value="PROKAR_LIPOPROTEIN"/>
    <property type="match status" value="1"/>
</dbReference>